<dbReference type="SUPFAM" id="SSF53383">
    <property type="entry name" value="PLP-dependent transferases"/>
    <property type="match status" value="1"/>
</dbReference>
<dbReference type="InterPro" id="IPR015422">
    <property type="entry name" value="PyrdxlP-dep_Trfase_small"/>
</dbReference>
<evidence type="ECO:0000256" key="5">
    <source>
        <dbReference type="ARBA" id="ARBA00022898"/>
    </source>
</evidence>
<dbReference type="InterPro" id="IPR015421">
    <property type="entry name" value="PyrdxlP-dep_Trfase_major"/>
</dbReference>
<organism evidence="8 9">
    <name type="scientific">Weissella soli</name>
    <dbReference type="NCBI Taxonomy" id="155866"/>
    <lineage>
        <taxon>Bacteria</taxon>
        <taxon>Bacillati</taxon>
        <taxon>Bacillota</taxon>
        <taxon>Bacilli</taxon>
        <taxon>Lactobacillales</taxon>
        <taxon>Lactobacillaceae</taxon>
        <taxon>Weissella</taxon>
    </lineage>
</organism>
<dbReference type="Gene3D" id="3.40.640.10">
    <property type="entry name" value="Type I PLP-dependent aspartate aminotransferase-like (Major domain)"/>
    <property type="match status" value="1"/>
</dbReference>
<keyword evidence="5" id="KW-0663">Pyridoxal phosphate</keyword>
<dbReference type="PANTHER" id="PTHR46383:SF4">
    <property type="entry name" value="AMINOTRANSFERASE"/>
    <property type="match status" value="1"/>
</dbReference>
<dbReference type="RefSeq" id="WP_070230270.1">
    <property type="nucleotide sequence ID" value="NZ_BJYO01000002.1"/>
</dbReference>
<proteinExistence type="inferred from homology"/>
<gene>
    <name evidence="8" type="ORF">DFP99_0657</name>
</gene>
<dbReference type="Pfam" id="PF00155">
    <property type="entry name" value="Aminotran_1_2"/>
    <property type="match status" value="1"/>
</dbReference>
<name>A0A288Q6I3_9LACO</name>
<evidence type="ECO:0000256" key="2">
    <source>
        <dbReference type="ARBA" id="ARBA00007441"/>
    </source>
</evidence>
<dbReference type="GO" id="GO:0008483">
    <property type="term" value="F:transaminase activity"/>
    <property type="evidence" value="ECO:0007669"/>
    <property type="project" value="UniProtKB-KW"/>
</dbReference>
<keyword evidence="9" id="KW-1185">Reference proteome</keyword>
<evidence type="ECO:0000313" key="8">
    <source>
        <dbReference type="EMBL" id="RDL12222.1"/>
    </source>
</evidence>
<dbReference type="PANTHER" id="PTHR46383">
    <property type="entry name" value="ASPARTATE AMINOTRANSFERASE"/>
    <property type="match status" value="1"/>
</dbReference>
<dbReference type="CDD" id="cd00609">
    <property type="entry name" value="AAT_like"/>
    <property type="match status" value="1"/>
</dbReference>
<dbReference type="EMBL" id="QRAS01000001">
    <property type="protein sequence ID" value="RDL12222.1"/>
    <property type="molecule type" value="Genomic_DNA"/>
</dbReference>
<evidence type="ECO:0000256" key="6">
    <source>
        <dbReference type="RuleBase" id="RU000481"/>
    </source>
</evidence>
<dbReference type="InterPro" id="IPR015424">
    <property type="entry name" value="PyrdxlP-dep_Trfase"/>
</dbReference>
<dbReference type="GO" id="GO:0006520">
    <property type="term" value="P:amino acid metabolic process"/>
    <property type="evidence" value="ECO:0007669"/>
    <property type="project" value="InterPro"/>
</dbReference>
<dbReference type="InterPro" id="IPR004839">
    <property type="entry name" value="Aminotransferase_I/II_large"/>
</dbReference>
<dbReference type="AlphaFoldDB" id="A0A288Q6I3"/>
<dbReference type="GeneID" id="94546219"/>
<sequence>MKRYVQPLNPIVTGMEQDGLTSFQEEIRDIPDLVRLTFGEPGFNVADSIKARIIESVRDDNSHYADSQGIRDLRNATIHYFNDQYNLSYEGEDNIVVTAGVSEAINVVFQTLLNDGEGVIIPEPAYPPYFAALALARGKKISINTRSNAFKLTPEMVDEAVDSANVPIKAILFNYPSNPSGVTYSRVELEALAAAFERNQLWVISDEIYSQLTYDQEHTSLAELIPDQTILITGLSKSHAMTGYRIGFVIGQKDLIAQAAKIHATLTFSLPKVLQDGALVAVTSAAHVADEMRDVYKRRRDMLVPRLEAMGFQVTNPEGAFYIFAQIPADFGNDGTGFAKRLANEGHVAVVPGAAFSKFTADFVRISYAASDEDLLEALDRMEAFVAKNRE</sequence>
<keyword evidence="3 6" id="KW-0032">Aminotransferase</keyword>
<feature type="domain" description="Aminotransferase class I/classII large" evidence="7">
    <location>
        <begin position="32"/>
        <end position="381"/>
    </location>
</feature>
<dbReference type="GO" id="GO:0030170">
    <property type="term" value="F:pyridoxal phosphate binding"/>
    <property type="evidence" value="ECO:0007669"/>
    <property type="project" value="InterPro"/>
</dbReference>
<keyword evidence="4 6" id="KW-0808">Transferase</keyword>
<evidence type="ECO:0000313" key="9">
    <source>
        <dbReference type="Proteomes" id="UP000254912"/>
    </source>
</evidence>
<comment type="caution">
    <text evidence="8">The sequence shown here is derived from an EMBL/GenBank/DDBJ whole genome shotgun (WGS) entry which is preliminary data.</text>
</comment>
<evidence type="ECO:0000256" key="1">
    <source>
        <dbReference type="ARBA" id="ARBA00001933"/>
    </source>
</evidence>
<comment type="cofactor">
    <cofactor evidence="1 6">
        <name>pyridoxal 5'-phosphate</name>
        <dbReference type="ChEBI" id="CHEBI:597326"/>
    </cofactor>
</comment>
<dbReference type="InterPro" id="IPR004838">
    <property type="entry name" value="NHTrfase_class1_PyrdxlP-BS"/>
</dbReference>
<dbReference type="Proteomes" id="UP000254912">
    <property type="component" value="Unassembled WGS sequence"/>
</dbReference>
<dbReference type="EC" id="2.6.1.-" evidence="6"/>
<comment type="similarity">
    <text evidence="2 6">Belongs to the class-I pyridoxal-phosphate-dependent aminotransferase family.</text>
</comment>
<protein>
    <recommendedName>
        <fullName evidence="6">Aminotransferase</fullName>
        <ecNumber evidence="6">2.6.1.-</ecNumber>
    </recommendedName>
</protein>
<dbReference type="KEGG" id="wso:WSWS_01028"/>
<reference evidence="8 9" key="1">
    <citation type="submission" date="2018-07" db="EMBL/GenBank/DDBJ databases">
        <title>Genomic Encyclopedia of Type Strains, Phase III (KMG-III): the genomes of soil and plant-associated and newly described type strains.</title>
        <authorList>
            <person name="Whitman W."/>
        </authorList>
    </citation>
    <scope>NUCLEOTIDE SEQUENCE [LARGE SCALE GENOMIC DNA]</scope>
    <source>
        <strain evidence="8 9">CECT 7031</strain>
    </source>
</reference>
<accession>A0A288Q6I3</accession>
<dbReference type="InterPro" id="IPR050596">
    <property type="entry name" value="AspAT/PAT-like"/>
</dbReference>
<evidence type="ECO:0000259" key="7">
    <source>
        <dbReference type="Pfam" id="PF00155"/>
    </source>
</evidence>
<evidence type="ECO:0000256" key="3">
    <source>
        <dbReference type="ARBA" id="ARBA00022576"/>
    </source>
</evidence>
<dbReference type="Gene3D" id="3.90.1150.10">
    <property type="entry name" value="Aspartate Aminotransferase, domain 1"/>
    <property type="match status" value="1"/>
</dbReference>
<dbReference type="PROSITE" id="PS00105">
    <property type="entry name" value="AA_TRANSFER_CLASS_1"/>
    <property type="match status" value="1"/>
</dbReference>
<evidence type="ECO:0000256" key="4">
    <source>
        <dbReference type="ARBA" id="ARBA00022679"/>
    </source>
</evidence>